<gene>
    <name evidence="2" type="ORF">L544_2974</name>
</gene>
<dbReference type="EMBL" id="JHEM01000001">
    <property type="protein sequence ID" value="KCB26500.1"/>
    <property type="molecule type" value="Genomic_DNA"/>
</dbReference>
<protein>
    <recommendedName>
        <fullName evidence="4">Lipoprotein</fullName>
    </recommendedName>
</protein>
<evidence type="ECO:0000313" key="2">
    <source>
        <dbReference type="EMBL" id="KCB26500.1"/>
    </source>
</evidence>
<evidence type="ECO:0000313" key="3">
    <source>
        <dbReference type="Proteomes" id="UP000025748"/>
    </source>
</evidence>
<sequence>MGMFALSRYSGGCFPDISPNLVRIFLSVFLAVSLTACGDYGPDMRSQLSGKLPAYWNIDRFEIEGWEVVSRQPPRWLYSFDASIVPREDLYRSAGVLDATTVLVPVAREGERRHIKGMAGAKFSGGAWLSEFGFDGREALSAMAPLGTYETRHVVAGTPEFTHLLSSAEAALRELDARIAADEVALASARQAWSLSDRRLKTESADAAAMQRAEQEQMAWAERQMERDIAQGERILDETLRRETDERLAAEQRSWEARLSELRTSERQAVAALRAQQSSIPAGMSQAEKITHYRRLDEQRFQVQSQYSETIDRERRAYQERVAQASRDFLTRRASEREAIRRNAVQAMQDRASGLQEKNAQWSSSRQQVQQQLAMQQQEIERLAAALQQRKQARSDEHEALRRVKSMLSAFN</sequence>
<evidence type="ECO:0000256" key="1">
    <source>
        <dbReference type="SAM" id="MobiDB-lite"/>
    </source>
</evidence>
<organism evidence="2 3">
    <name type="scientific">Bordetella hinzii OH87 BAL007II</name>
    <dbReference type="NCBI Taxonomy" id="1331262"/>
    <lineage>
        <taxon>Bacteria</taxon>
        <taxon>Pseudomonadati</taxon>
        <taxon>Pseudomonadota</taxon>
        <taxon>Betaproteobacteria</taxon>
        <taxon>Burkholderiales</taxon>
        <taxon>Alcaligenaceae</taxon>
        <taxon>Bordetella</taxon>
    </lineage>
</organism>
<name>A0ABR4R699_9BORD</name>
<accession>A0ABR4R699</accession>
<keyword evidence="3" id="KW-1185">Reference proteome</keyword>
<comment type="caution">
    <text evidence="2">The sequence shown here is derived from an EMBL/GenBank/DDBJ whole genome shotgun (WGS) entry which is preliminary data.</text>
</comment>
<proteinExistence type="predicted"/>
<reference evidence="2 3" key="1">
    <citation type="submission" date="2014-03" db="EMBL/GenBank/DDBJ databases">
        <title>Genome sequence of Bordetella hinzii.</title>
        <authorList>
            <person name="Register K."/>
            <person name="Harvill E."/>
            <person name="Goodfield L.L."/>
            <person name="Ivanov Y.V."/>
            <person name="Meyer J.A."/>
            <person name="Muse S.J."/>
            <person name="Jacobs N."/>
            <person name="Bendor L."/>
            <person name="Smallridge W.E."/>
            <person name="Brinkac L.M."/>
            <person name="Sanka R."/>
            <person name="Kim M."/>
            <person name="Losada L."/>
        </authorList>
    </citation>
    <scope>NUCLEOTIDE SEQUENCE [LARGE SCALE GENOMIC DNA]</scope>
    <source>
        <strain evidence="2 3">OH87 BAL007II</strain>
    </source>
</reference>
<evidence type="ECO:0008006" key="4">
    <source>
        <dbReference type="Google" id="ProtNLM"/>
    </source>
</evidence>
<feature type="region of interest" description="Disordered" evidence="1">
    <location>
        <begin position="347"/>
        <end position="369"/>
    </location>
</feature>
<dbReference type="Proteomes" id="UP000025748">
    <property type="component" value="Unassembled WGS sequence"/>
</dbReference>